<dbReference type="GO" id="GO:0006355">
    <property type="term" value="P:regulation of DNA-templated transcription"/>
    <property type="evidence" value="ECO:0007669"/>
    <property type="project" value="InterPro"/>
</dbReference>
<dbReference type="PANTHER" id="PTHR23234:SF10">
    <property type="entry name" value="RIKEN CDNA 6720489N17 GENE-RELATED"/>
    <property type="match status" value="1"/>
</dbReference>
<dbReference type="FunFam" id="3.30.160.60:FF:002254">
    <property type="entry name" value="Zinc finger protein 540"/>
    <property type="match status" value="1"/>
</dbReference>
<dbReference type="PROSITE" id="PS50805">
    <property type="entry name" value="KRAB"/>
    <property type="match status" value="1"/>
</dbReference>
<keyword evidence="4" id="KW-0677">Repeat</keyword>
<dbReference type="GO" id="GO:0005634">
    <property type="term" value="C:nucleus"/>
    <property type="evidence" value="ECO:0007669"/>
    <property type="project" value="UniProtKB-SubCell"/>
</dbReference>
<dbReference type="FunFam" id="3.30.160.60:FF:000281">
    <property type="entry name" value="Zinc finger protein 558 isoform X1"/>
    <property type="match status" value="1"/>
</dbReference>
<dbReference type="PROSITE" id="PS50157">
    <property type="entry name" value="ZINC_FINGER_C2H2_2"/>
    <property type="match status" value="5"/>
</dbReference>
<evidence type="ECO:0000256" key="6">
    <source>
        <dbReference type="ARBA" id="ARBA00022833"/>
    </source>
</evidence>
<comment type="similarity">
    <text evidence="2">Belongs to the krueppel C2H2-type zinc-finger protein family.</text>
</comment>
<dbReference type="CDD" id="cd07765">
    <property type="entry name" value="KRAB_A-box"/>
    <property type="match status" value="1"/>
</dbReference>
<reference evidence="12" key="1">
    <citation type="submission" date="2025-08" db="UniProtKB">
        <authorList>
            <consortium name="RefSeq"/>
        </authorList>
    </citation>
    <scope>IDENTIFICATION</scope>
</reference>
<dbReference type="SMART" id="SM00355">
    <property type="entry name" value="ZnF_C2H2"/>
    <property type="match status" value="5"/>
</dbReference>
<dbReference type="Pfam" id="PF00096">
    <property type="entry name" value="zf-C2H2"/>
    <property type="match status" value="5"/>
</dbReference>
<dbReference type="FunFam" id="3.30.160.60:FF:001530">
    <property type="entry name" value="Zinc finger protein 268"/>
    <property type="match status" value="1"/>
</dbReference>
<feature type="domain" description="C2H2-type" evidence="9">
    <location>
        <begin position="148"/>
        <end position="175"/>
    </location>
</feature>
<evidence type="ECO:0000256" key="3">
    <source>
        <dbReference type="ARBA" id="ARBA00022723"/>
    </source>
</evidence>
<organism evidence="11 12">
    <name type="scientific">Trichechus manatus latirostris</name>
    <name type="common">Florida manatee</name>
    <dbReference type="NCBI Taxonomy" id="127582"/>
    <lineage>
        <taxon>Eukaryota</taxon>
        <taxon>Metazoa</taxon>
        <taxon>Chordata</taxon>
        <taxon>Craniata</taxon>
        <taxon>Vertebrata</taxon>
        <taxon>Euteleostomi</taxon>
        <taxon>Mammalia</taxon>
        <taxon>Eutheria</taxon>
        <taxon>Afrotheria</taxon>
        <taxon>Sirenia</taxon>
        <taxon>Trichechidae</taxon>
        <taxon>Trichechus</taxon>
    </lineage>
</organism>
<protein>
    <submittedName>
        <fullName evidence="12">Zinc finger protein 557</fullName>
    </submittedName>
</protein>
<name>A0A2Y9RBT3_TRIMA</name>
<evidence type="ECO:0000259" key="10">
    <source>
        <dbReference type="PROSITE" id="PS50805"/>
    </source>
</evidence>
<evidence type="ECO:0000256" key="8">
    <source>
        <dbReference type="PROSITE-ProRule" id="PRU00042"/>
    </source>
</evidence>
<evidence type="ECO:0000256" key="4">
    <source>
        <dbReference type="ARBA" id="ARBA00022737"/>
    </source>
</evidence>
<dbReference type="KEGG" id="tmu:101343701"/>
<proteinExistence type="inferred from homology"/>
<dbReference type="FunFam" id="3.30.160.60:FF:003135">
    <property type="entry name" value="Zinc finger protein 557"/>
    <property type="match status" value="1"/>
</dbReference>
<dbReference type="FunFam" id="3.30.160.60:FF:000371">
    <property type="entry name" value="Zinc finger protein 555"/>
    <property type="match status" value="1"/>
</dbReference>
<dbReference type="PANTHER" id="PTHR23234">
    <property type="entry name" value="ZNF44 PROTEIN"/>
    <property type="match status" value="1"/>
</dbReference>
<dbReference type="Gene3D" id="6.10.140.140">
    <property type="match status" value="1"/>
</dbReference>
<dbReference type="InterPro" id="IPR001909">
    <property type="entry name" value="KRAB"/>
</dbReference>
<dbReference type="GeneID" id="101343701"/>
<dbReference type="InParanoid" id="A0A2Y9RBT3"/>
<dbReference type="RefSeq" id="XP_023588998.1">
    <property type="nucleotide sequence ID" value="XM_023733230.1"/>
</dbReference>
<keyword evidence="7" id="KW-0539">Nucleus</keyword>
<feature type="domain" description="C2H2-type" evidence="9">
    <location>
        <begin position="120"/>
        <end position="147"/>
    </location>
</feature>
<dbReference type="InterPro" id="IPR036051">
    <property type="entry name" value="KRAB_dom_sf"/>
</dbReference>
<keyword evidence="5 8" id="KW-0863">Zinc-finger</keyword>
<feature type="domain" description="C2H2-type" evidence="9">
    <location>
        <begin position="232"/>
        <end position="256"/>
    </location>
</feature>
<dbReference type="AlphaFoldDB" id="A0A2Y9RBT3"/>
<dbReference type="InterPro" id="IPR050758">
    <property type="entry name" value="Znf_C2H2-type"/>
</dbReference>
<dbReference type="Pfam" id="PF01352">
    <property type="entry name" value="KRAB"/>
    <property type="match status" value="1"/>
</dbReference>
<keyword evidence="6" id="KW-0862">Zinc</keyword>
<dbReference type="SUPFAM" id="SSF57667">
    <property type="entry name" value="beta-beta-alpha zinc fingers"/>
    <property type="match status" value="3"/>
</dbReference>
<dbReference type="InterPro" id="IPR013087">
    <property type="entry name" value="Znf_C2H2_type"/>
</dbReference>
<dbReference type="InterPro" id="IPR036236">
    <property type="entry name" value="Znf_C2H2_sf"/>
</dbReference>
<keyword evidence="11" id="KW-1185">Reference proteome</keyword>
<dbReference type="GO" id="GO:0008270">
    <property type="term" value="F:zinc ion binding"/>
    <property type="evidence" value="ECO:0007669"/>
    <property type="project" value="UniProtKB-KW"/>
</dbReference>
<dbReference type="Gene3D" id="3.30.160.60">
    <property type="entry name" value="Classic Zinc Finger"/>
    <property type="match status" value="5"/>
</dbReference>
<evidence type="ECO:0000313" key="12">
    <source>
        <dbReference type="RefSeq" id="XP_023588998.1"/>
    </source>
</evidence>
<evidence type="ECO:0000259" key="9">
    <source>
        <dbReference type="PROSITE" id="PS50157"/>
    </source>
</evidence>
<feature type="domain" description="C2H2-type" evidence="9">
    <location>
        <begin position="204"/>
        <end position="231"/>
    </location>
</feature>
<feature type="domain" description="C2H2-type" evidence="9">
    <location>
        <begin position="176"/>
        <end position="203"/>
    </location>
</feature>
<evidence type="ECO:0000256" key="5">
    <source>
        <dbReference type="ARBA" id="ARBA00022771"/>
    </source>
</evidence>
<evidence type="ECO:0000313" key="11">
    <source>
        <dbReference type="Proteomes" id="UP000248480"/>
    </source>
</evidence>
<evidence type="ECO:0000256" key="2">
    <source>
        <dbReference type="ARBA" id="ARBA00006991"/>
    </source>
</evidence>
<evidence type="ECO:0000256" key="1">
    <source>
        <dbReference type="ARBA" id="ARBA00004123"/>
    </source>
</evidence>
<evidence type="ECO:0000256" key="7">
    <source>
        <dbReference type="ARBA" id="ARBA00023242"/>
    </source>
</evidence>
<dbReference type="CTD" id="79230"/>
<feature type="domain" description="KRAB" evidence="10">
    <location>
        <begin position="43"/>
        <end position="121"/>
    </location>
</feature>
<comment type="subcellular location">
    <subcellularLocation>
        <location evidence="1">Nucleus</location>
    </subcellularLocation>
</comment>
<keyword evidence="3" id="KW-0479">Metal-binding</keyword>
<dbReference type="PROSITE" id="PS00028">
    <property type="entry name" value="ZINC_FINGER_C2H2_1"/>
    <property type="match status" value="5"/>
</dbReference>
<accession>A0A2Y9RBT3</accession>
<dbReference type="SMART" id="SM00349">
    <property type="entry name" value="KRAB"/>
    <property type="match status" value="1"/>
</dbReference>
<sequence length="333" mass="38096">MAAIVLSPTCAQSSLYLASHQKGSTEEEGLVNGSLTSWLQDLVTFEDVAVEFTQEEWALLDPSQRKLYRDVMLENSRNLASLDLESIPKVKELTSKQRVFRKKQTKHMKTERSHLGVKLNECNQCFKVFSAKSSLTQHKRIHTGEKPYDCNQCGKSFSSSSYLTVHKRIHNGEKPYECSDCGKAFSNSSSFKSHVRIHTGEKPYECDECFRVFRTRYSLKMHKRVHTGENHYECNQCGKTFSTCASLTVHNRIHTGIGNQVDKPSLISQLEQEDQVMTKKRILPGSYQDVETVLKAKELISKQPVFKKQSKRVKTVRSTWMSSGFPQWKNSIN</sequence>
<gene>
    <name evidence="12" type="primary">ZNF557</name>
</gene>
<dbReference type="Proteomes" id="UP000248480">
    <property type="component" value="Unplaced"/>
</dbReference>
<dbReference type="SUPFAM" id="SSF109640">
    <property type="entry name" value="KRAB domain (Kruppel-associated box)"/>
    <property type="match status" value="1"/>
</dbReference>